<dbReference type="PIRSF" id="PIRSF037238">
    <property type="entry name" value="Carboxypeptidase_G2"/>
    <property type="match status" value="1"/>
</dbReference>
<evidence type="ECO:0000256" key="3">
    <source>
        <dbReference type="ARBA" id="ARBA00022801"/>
    </source>
</evidence>
<dbReference type="PANTHER" id="PTHR43808:SF9">
    <property type="entry name" value="BLL0789 PROTEIN"/>
    <property type="match status" value="1"/>
</dbReference>
<keyword evidence="7" id="KW-0645">Protease</keyword>
<dbReference type="InterPro" id="IPR036264">
    <property type="entry name" value="Bact_exopeptidase_dim_dom"/>
</dbReference>
<dbReference type="InterPro" id="IPR002933">
    <property type="entry name" value="Peptidase_M20"/>
</dbReference>
<accession>A0A4R1PXT8</accession>
<feature type="active site" evidence="5">
    <location>
        <position position="89"/>
    </location>
</feature>
<gene>
    <name evidence="7" type="ORF">EV210_10510</name>
</gene>
<dbReference type="OrthoDB" id="9783294at2"/>
<dbReference type="RefSeq" id="WP_132078343.1">
    <property type="nucleotide sequence ID" value="NZ_SLUI01000005.1"/>
</dbReference>
<evidence type="ECO:0000256" key="2">
    <source>
        <dbReference type="ARBA" id="ARBA00022723"/>
    </source>
</evidence>
<proteinExistence type="predicted"/>
<evidence type="ECO:0000313" key="7">
    <source>
        <dbReference type="EMBL" id="TCL37581.1"/>
    </source>
</evidence>
<dbReference type="EMBL" id="SLUI01000005">
    <property type="protein sequence ID" value="TCL37581.1"/>
    <property type="molecule type" value="Genomic_DNA"/>
</dbReference>
<evidence type="ECO:0000313" key="8">
    <source>
        <dbReference type="Proteomes" id="UP000295063"/>
    </source>
</evidence>
<feature type="domain" description="Peptidase M20 dimerisation" evidence="6">
    <location>
        <begin position="186"/>
        <end position="288"/>
    </location>
</feature>
<dbReference type="SUPFAM" id="SSF55031">
    <property type="entry name" value="Bacterial exopeptidase dimerisation domain"/>
    <property type="match status" value="1"/>
</dbReference>
<dbReference type="PANTHER" id="PTHR43808">
    <property type="entry name" value="ACETYLORNITHINE DEACETYLASE"/>
    <property type="match status" value="1"/>
</dbReference>
<name>A0A4R1PXT8_9FIRM</name>
<organism evidence="7 8">
    <name type="scientific">Anaerospora hongkongensis</name>
    <dbReference type="NCBI Taxonomy" id="244830"/>
    <lineage>
        <taxon>Bacteria</taxon>
        <taxon>Bacillati</taxon>
        <taxon>Bacillota</taxon>
        <taxon>Negativicutes</taxon>
        <taxon>Selenomonadales</taxon>
        <taxon>Sporomusaceae</taxon>
        <taxon>Anaerospora</taxon>
    </lineage>
</organism>
<reference evidence="7 8" key="1">
    <citation type="submission" date="2019-03" db="EMBL/GenBank/DDBJ databases">
        <title>Genomic Encyclopedia of Type Strains, Phase IV (KMG-IV): sequencing the most valuable type-strain genomes for metagenomic binning, comparative biology and taxonomic classification.</title>
        <authorList>
            <person name="Goeker M."/>
        </authorList>
    </citation>
    <scope>NUCLEOTIDE SEQUENCE [LARGE SCALE GENOMIC DNA]</scope>
    <source>
        <strain evidence="7 8">DSM 15969</strain>
    </source>
</reference>
<evidence type="ECO:0000256" key="1">
    <source>
        <dbReference type="ARBA" id="ARBA00001947"/>
    </source>
</evidence>
<keyword evidence="3" id="KW-0378">Hydrolase</keyword>
<feature type="active site" description="Proton acceptor" evidence="5">
    <location>
        <position position="149"/>
    </location>
</feature>
<dbReference type="PROSITE" id="PS00758">
    <property type="entry name" value="ARGE_DAPE_CPG2_1"/>
    <property type="match status" value="1"/>
</dbReference>
<keyword evidence="4" id="KW-0862">Zinc</keyword>
<dbReference type="GO" id="GO:0046872">
    <property type="term" value="F:metal ion binding"/>
    <property type="evidence" value="ECO:0007669"/>
    <property type="project" value="UniProtKB-KW"/>
</dbReference>
<keyword evidence="2" id="KW-0479">Metal-binding</keyword>
<dbReference type="SUPFAM" id="SSF53187">
    <property type="entry name" value="Zn-dependent exopeptidases"/>
    <property type="match status" value="1"/>
</dbReference>
<evidence type="ECO:0000256" key="4">
    <source>
        <dbReference type="ARBA" id="ARBA00022833"/>
    </source>
</evidence>
<dbReference type="InterPro" id="IPR011650">
    <property type="entry name" value="Peptidase_M20_dimer"/>
</dbReference>
<evidence type="ECO:0000256" key="5">
    <source>
        <dbReference type="PIRSR" id="PIRSR037238-1"/>
    </source>
</evidence>
<dbReference type="Pfam" id="PF01546">
    <property type="entry name" value="Peptidase_M20"/>
    <property type="match status" value="1"/>
</dbReference>
<keyword evidence="7" id="KW-0121">Carboxypeptidase</keyword>
<dbReference type="InterPro" id="IPR001261">
    <property type="entry name" value="ArgE/DapE_CS"/>
</dbReference>
<dbReference type="Pfam" id="PF07687">
    <property type="entry name" value="M20_dimer"/>
    <property type="match status" value="1"/>
</dbReference>
<dbReference type="Gene3D" id="3.40.630.10">
    <property type="entry name" value="Zn peptidases"/>
    <property type="match status" value="1"/>
</dbReference>
<dbReference type="CDD" id="cd03885">
    <property type="entry name" value="M20_CPDG2"/>
    <property type="match status" value="1"/>
</dbReference>
<dbReference type="GO" id="GO:0004180">
    <property type="term" value="F:carboxypeptidase activity"/>
    <property type="evidence" value="ECO:0007669"/>
    <property type="project" value="UniProtKB-KW"/>
</dbReference>
<protein>
    <submittedName>
        <fullName evidence="7">Glutamate carboxypeptidase</fullName>
    </submittedName>
</protein>
<dbReference type="InterPro" id="IPR017150">
    <property type="entry name" value="Pept_M20_glutamate_carboxypep"/>
</dbReference>
<comment type="caution">
    <text evidence="7">The sequence shown here is derived from an EMBL/GenBank/DDBJ whole genome shotgun (WGS) entry which is preliminary data.</text>
</comment>
<comment type="cofactor">
    <cofactor evidence="1">
        <name>Zn(2+)</name>
        <dbReference type="ChEBI" id="CHEBI:29105"/>
    </cofactor>
</comment>
<dbReference type="InterPro" id="IPR050072">
    <property type="entry name" value="Peptidase_M20A"/>
</dbReference>
<keyword evidence="8" id="KW-1185">Reference proteome</keyword>
<evidence type="ECO:0000259" key="6">
    <source>
        <dbReference type="Pfam" id="PF07687"/>
    </source>
</evidence>
<dbReference type="AlphaFoldDB" id="A0A4R1PXT8"/>
<sequence length="387" mass="41300">MDRQKQQVFQFIDEHREEMLALWQELVSTESGSQHKPGIDAVAAKIQQVLAGEGAATRIIEMEQAGNMLIGELGEDRKQAKVLFLGHMDTVFPVGTIAKRPFTIHEGVAYGPGVLDMKGGIVAALYAMKALQAAQYDARPLKMILAGDEEVGHVKSNTAELLMAEAQGAAAAFNCETGFTDDAIVVGRKGSALFEMHVKGIAVHAGNEPENGRSAILEIAHKVIAIQNLTNWKTGTTFNVGVIEGGTVPNAVPGQAKIIVDVRYLDPALLPEIRRQMQAIAAKIYIPDTSTTLNEIPGIAPMKRAPGSEALFSVVSRTYEEMGLGVPYPKLVGGGSDSAYSVMAGVPTVCAMGVKGGRNHSPEEFAVVDTLFERAKLLAACVLNLPN</sequence>
<dbReference type="Gene3D" id="3.30.70.360">
    <property type="match status" value="1"/>
</dbReference>
<dbReference type="Proteomes" id="UP000295063">
    <property type="component" value="Unassembled WGS sequence"/>
</dbReference>